<comment type="caution">
    <text evidence="1">The sequence shown here is derived from an EMBL/GenBank/DDBJ whole genome shotgun (WGS) entry which is preliminary data.</text>
</comment>
<dbReference type="SUPFAM" id="SSF51735">
    <property type="entry name" value="NAD(P)-binding Rossmann-fold domains"/>
    <property type="match status" value="1"/>
</dbReference>
<reference evidence="1" key="1">
    <citation type="journal article" date="2014" name="Front. Microbiol.">
        <title>High frequency of phylogenetically diverse reductive dehalogenase-homologous genes in deep subseafloor sedimentary metagenomes.</title>
        <authorList>
            <person name="Kawai M."/>
            <person name="Futagami T."/>
            <person name="Toyoda A."/>
            <person name="Takaki Y."/>
            <person name="Nishi S."/>
            <person name="Hori S."/>
            <person name="Arai W."/>
            <person name="Tsubouchi T."/>
            <person name="Morono Y."/>
            <person name="Uchiyama I."/>
            <person name="Ito T."/>
            <person name="Fujiyama A."/>
            <person name="Inagaki F."/>
            <person name="Takami H."/>
        </authorList>
    </citation>
    <scope>NUCLEOTIDE SEQUENCE</scope>
    <source>
        <strain evidence="1">Expedition CK06-06</strain>
    </source>
</reference>
<dbReference type="InterPro" id="IPR036291">
    <property type="entry name" value="NAD(P)-bd_dom_sf"/>
</dbReference>
<dbReference type="EMBL" id="BARS01040664">
    <property type="protein sequence ID" value="GAG38190.1"/>
    <property type="molecule type" value="Genomic_DNA"/>
</dbReference>
<protein>
    <recommendedName>
        <fullName evidence="2">NAD-dependent epimerase/dehydratase domain-containing protein</fullName>
    </recommendedName>
</protein>
<gene>
    <name evidence="1" type="ORF">S01H1_61952</name>
</gene>
<evidence type="ECO:0000313" key="1">
    <source>
        <dbReference type="EMBL" id="GAG38190.1"/>
    </source>
</evidence>
<dbReference type="AlphaFoldDB" id="X0X590"/>
<dbReference type="Gene3D" id="3.40.50.720">
    <property type="entry name" value="NAD(P)-binding Rossmann-like Domain"/>
    <property type="match status" value="1"/>
</dbReference>
<name>X0X590_9ZZZZ</name>
<proteinExistence type="predicted"/>
<organism evidence="1">
    <name type="scientific">marine sediment metagenome</name>
    <dbReference type="NCBI Taxonomy" id="412755"/>
    <lineage>
        <taxon>unclassified sequences</taxon>
        <taxon>metagenomes</taxon>
        <taxon>ecological metagenomes</taxon>
    </lineage>
</organism>
<accession>X0X590</accession>
<sequence>MNLKNKKILLTGGWGFLGTHVHRKLIDREVEEH</sequence>
<feature type="non-terminal residue" evidence="1">
    <location>
        <position position="33"/>
    </location>
</feature>
<evidence type="ECO:0008006" key="2">
    <source>
        <dbReference type="Google" id="ProtNLM"/>
    </source>
</evidence>